<reference evidence="2" key="1">
    <citation type="submission" date="2022-03" db="EMBL/GenBank/DDBJ databases">
        <title>Draft genome sequence of Aduncisulcus paluster, a free-living microaerophilic Fornicata.</title>
        <authorList>
            <person name="Yuyama I."/>
            <person name="Kume K."/>
            <person name="Tamura T."/>
            <person name="Inagaki Y."/>
            <person name="Hashimoto T."/>
        </authorList>
    </citation>
    <scope>NUCLEOTIDE SEQUENCE</scope>
    <source>
        <strain evidence="2">NY0171</strain>
    </source>
</reference>
<accession>A0ABQ5KP29</accession>
<feature type="domain" description="Histidine kinase VP0354-like sensor" evidence="1">
    <location>
        <begin position="31"/>
        <end position="251"/>
    </location>
</feature>
<sequence length="252" mass="29399">LDHLKTDTLRQQEQQVEIMEQVISGEFEAIYNDLKIIQRADEFTKYIEDKNENTRLELGHMLMRIATSRDGFTQLRFLNLDGKEEVRVNKKGDNIELVPEERLQNKFNRYYFQDALKLSDGEMYISEFDLNVENGVVVKPYEPTIRYAIPIFQGQTLEGVFILNYDGTRFISNLQGYDSFKRSGIETGILDHVYYWKISNTSTSDLDLASPLQSYSQLIDSQNAALAEVIDNESGTVEFQNYMYHYETIEFK</sequence>
<dbReference type="SUPFAM" id="SSF103190">
    <property type="entry name" value="Sensory domain-like"/>
    <property type="match status" value="1"/>
</dbReference>
<dbReference type="InterPro" id="IPR048760">
    <property type="entry name" value="VP0354-like_sensor_dom"/>
</dbReference>
<protein>
    <recommendedName>
        <fullName evidence="1">Histidine kinase VP0354-like sensor domain-containing protein</fullName>
    </recommendedName>
</protein>
<comment type="caution">
    <text evidence="2">The sequence shown here is derived from an EMBL/GenBank/DDBJ whole genome shotgun (WGS) entry which is preliminary data.</text>
</comment>
<dbReference type="Gene3D" id="3.30.450.20">
    <property type="entry name" value="PAS domain"/>
    <property type="match status" value="1"/>
</dbReference>
<gene>
    <name evidence="2" type="ORF">ADUPG1_007486</name>
</gene>
<organism evidence="2 3">
    <name type="scientific">Aduncisulcus paluster</name>
    <dbReference type="NCBI Taxonomy" id="2918883"/>
    <lineage>
        <taxon>Eukaryota</taxon>
        <taxon>Metamonada</taxon>
        <taxon>Carpediemonas-like organisms</taxon>
        <taxon>Aduncisulcus</taxon>
    </lineage>
</organism>
<feature type="non-terminal residue" evidence="2">
    <location>
        <position position="252"/>
    </location>
</feature>
<dbReference type="Proteomes" id="UP001057375">
    <property type="component" value="Unassembled WGS sequence"/>
</dbReference>
<evidence type="ECO:0000313" key="3">
    <source>
        <dbReference type="Proteomes" id="UP001057375"/>
    </source>
</evidence>
<keyword evidence="3" id="KW-1185">Reference proteome</keyword>
<name>A0ABQ5KP29_9EUKA</name>
<dbReference type="Pfam" id="PF21623">
    <property type="entry name" value="HK_sensor_dom_bact"/>
    <property type="match status" value="1"/>
</dbReference>
<evidence type="ECO:0000313" key="2">
    <source>
        <dbReference type="EMBL" id="GKT33706.1"/>
    </source>
</evidence>
<proteinExistence type="predicted"/>
<evidence type="ECO:0000259" key="1">
    <source>
        <dbReference type="Pfam" id="PF21623"/>
    </source>
</evidence>
<feature type="non-terminal residue" evidence="2">
    <location>
        <position position="1"/>
    </location>
</feature>
<dbReference type="InterPro" id="IPR029151">
    <property type="entry name" value="Sensor-like_sf"/>
</dbReference>
<dbReference type="EMBL" id="BQXS01010422">
    <property type="protein sequence ID" value="GKT33706.1"/>
    <property type="molecule type" value="Genomic_DNA"/>
</dbReference>